<dbReference type="EMBL" id="FOAP01000016">
    <property type="protein sequence ID" value="SEM39159.1"/>
    <property type="molecule type" value="Genomic_DNA"/>
</dbReference>
<dbReference type="RefSeq" id="WP_075009203.1">
    <property type="nucleotide sequence ID" value="NZ_FOAP01000016.1"/>
</dbReference>
<evidence type="ECO:0000313" key="3">
    <source>
        <dbReference type="Proteomes" id="UP000182719"/>
    </source>
</evidence>
<dbReference type="GO" id="GO:0007165">
    <property type="term" value="P:signal transduction"/>
    <property type="evidence" value="ECO:0007669"/>
    <property type="project" value="InterPro"/>
</dbReference>
<dbReference type="SUPFAM" id="SSF50341">
    <property type="entry name" value="CheW-like"/>
    <property type="match status" value="1"/>
</dbReference>
<protein>
    <submittedName>
        <fullName evidence="2">Purine-binding chemotaxis protein CheW</fullName>
    </submittedName>
</protein>
<feature type="domain" description="CheW-like" evidence="1">
    <location>
        <begin position="2"/>
        <end position="142"/>
    </location>
</feature>
<gene>
    <name evidence="2" type="ORF">SAMN05444354_11612</name>
</gene>
<dbReference type="Pfam" id="PF01584">
    <property type="entry name" value="CheW"/>
    <property type="match status" value="1"/>
</dbReference>
<dbReference type="PROSITE" id="PS50851">
    <property type="entry name" value="CHEW"/>
    <property type="match status" value="1"/>
</dbReference>
<accession>A0A1H7Y1U6</accession>
<dbReference type="InterPro" id="IPR002545">
    <property type="entry name" value="CheW-lke_dom"/>
</dbReference>
<dbReference type="Proteomes" id="UP000182719">
    <property type="component" value="Unassembled WGS sequence"/>
</dbReference>
<organism evidence="2 3">
    <name type="scientific">Stigmatella aurantiaca</name>
    <dbReference type="NCBI Taxonomy" id="41"/>
    <lineage>
        <taxon>Bacteria</taxon>
        <taxon>Pseudomonadati</taxon>
        <taxon>Myxococcota</taxon>
        <taxon>Myxococcia</taxon>
        <taxon>Myxococcales</taxon>
        <taxon>Cystobacterineae</taxon>
        <taxon>Archangiaceae</taxon>
        <taxon>Stigmatella</taxon>
    </lineage>
</organism>
<dbReference type="InterPro" id="IPR039315">
    <property type="entry name" value="CheW"/>
</dbReference>
<proteinExistence type="predicted"/>
<dbReference type="PANTHER" id="PTHR22617">
    <property type="entry name" value="CHEMOTAXIS SENSOR HISTIDINE KINASE-RELATED"/>
    <property type="match status" value="1"/>
</dbReference>
<evidence type="ECO:0000313" key="2">
    <source>
        <dbReference type="EMBL" id="SEM39159.1"/>
    </source>
</evidence>
<dbReference type="InterPro" id="IPR036061">
    <property type="entry name" value="CheW-like_dom_sf"/>
</dbReference>
<evidence type="ECO:0000259" key="1">
    <source>
        <dbReference type="PROSITE" id="PS50851"/>
    </source>
</evidence>
<sequence>MSALHVVFKVAGAEYIISASEVLQMESYTGATPVPGAPPHVAGLVQVRGRVVPVVDARSRFGMPPAERTLDSRVVVGQLGTRVVGLLVDSAREVVKLEPSQLQPPPPMVAEQAKGYVKAVAQVGQRLVMLIDFPRVIGEETSQ</sequence>
<dbReference type="SMART" id="SM00260">
    <property type="entry name" value="CheW"/>
    <property type="match status" value="1"/>
</dbReference>
<dbReference type="GO" id="GO:0005829">
    <property type="term" value="C:cytosol"/>
    <property type="evidence" value="ECO:0007669"/>
    <property type="project" value="TreeGrafter"/>
</dbReference>
<dbReference type="Gene3D" id="2.30.30.40">
    <property type="entry name" value="SH3 Domains"/>
    <property type="match status" value="1"/>
</dbReference>
<reference evidence="3" key="1">
    <citation type="submission" date="2016-10" db="EMBL/GenBank/DDBJ databases">
        <authorList>
            <person name="Varghese N."/>
            <person name="Submissions S."/>
        </authorList>
    </citation>
    <scope>NUCLEOTIDE SEQUENCE [LARGE SCALE GENOMIC DNA]</scope>
    <source>
        <strain evidence="3">DSM 17044</strain>
    </source>
</reference>
<dbReference type="PANTHER" id="PTHR22617:SF23">
    <property type="entry name" value="CHEMOTAXIS PROTEIN CHEW"/>
    <property type="match status" value="1"/>
</dbReference>
<dbReference type="OrthoDB" id="9790406at2"/>
<dbReference type="AlphaFoldDB" id="A0A1H7Y1U6"/>
<name>A0A1H7Y1U6_STIAU</name>
<keyword evidence="3" id="KW-1185">Reference proteome</keyword>
<dbReference type="Gene3D" id="2.40.50.180">
    <property type="entry name" value="CheA-289, Domain 4"/>
    <property type="match status" value="1"/>
</dbReference>
<dbReference type="GO" id="GO:0006935">
    <property type="term" value="P:chemotaxis"/>
    <property type="evidence" value="ECO:0007669"/>
    <property type="project" value="InterPro"/>
</dbReference>